<dbReference type="AlphaFoldDB" id="A0A834I6M4"/>
<dbReference type="Proteomes" id="UP000625711">
    <property type="component" value="Unassembled WGS sequence"/>
</dbReference>
<sequence length="72" mass="8291">MCLFLTTFQHSSARWYARHCFIFCEFHRLIVNNIAGDRPRMGWCNSSLSVNNHPKYFGSKPARTGVRPLTGS</sequence>
<dbReference type="EMBL" id="JAACXV010013769">
    <property type="protein sequence ID" value="KAF7272410.1"/>
    <property type="molecule type" value="Genomic_DNA"/>
</dbReference>
<gene>
    <name evidence="1" type="ORF">GWI33_014797</name>
</gene>
<evidence type="ECO:0000313" key="1">
    <source>
        <dbReference type="EMBL" id="KAF7272410.1"/>
    </source>
</evidence>
<name>A0A834I6M4_RHYFE</name>
<reference evidence="1" key="1">
    <citation type="submission" date="2020-08" db="EMBL/GenBank/DDBJ databases">
        <title>Genome sequencing and assembly of the red palm weevil Rhynchophorus ferrugineus.</title>
        <authorList>
            <person name="Dias G.B."/>
            <person name="Bergman C.M."/>
            <person name="Manee M."/>
        </authorList>
    </citation>
    <scope>NUCLEOTIDE SEQUENCE</scope>
    <source>
        <strain evidence="1">AA-2017</strain>
        <tissue evidence="1">Whole larva</tissue>
    </source>
</reference>
<comment type="caution">
    <text evidence="1">The sequence shown here is derived from an EMBL/GenBank/DDBJ whole genome shotgun (WGS) entry which is preliminary data.</text>
</comment>
<organism evidence="1 2">
    <name type="scientific">Rhynchophorus ferrugineus</name>
    <name type="common">Red palm weevil</name>
    <name type="synonym">Curculio ferrugineus</name>
    <dbReference type="NCBI Taxonomy" id="354439"/>
    <lineage>
        <taxon>Eukaryota</taxon>
        <taxon>Metazoa</taxon>
        <taxon>Ecdysozoa</taxon>
        <taxon>Arthropoda</taxon>
        <taxon>Hexapoda</taxon>
        <taxon>Insecta</taxon>
        <taxon>Pterygota</taxon>
        <taxon>Neoptera</taxon>
        <taxon>Endopterygota</taxon>
        <taxon>Coleoptera</taxon>
        <taxon>Polyphaga</taxon>
        <taxon>Cucujiformia</taxon>
        <taxon>Curculionidae</taxon>
        <taxon>Dryophthorinae</taxon>
        <taxon>Rhynchophorus</taxon>
    </lineage>
</organism>
<protein>
    <submittedName>
        <fullName evidence="1">Uncharacterized protein</fullName>
    </submittedName>
</protein>
<keyword evidence="2" id="KW-1185">Reference proteome</keyword>
<accession>A0A834I6M4</accession>
<proteinExistence type="predicted"/>
<evidence type="ECO:0000313" key="2">
    <source>
        <dbReference type="Proteomes" id="UP000625711"/>
    </source>
</evidence>